<feature type="transmembrane region" description="Helical" evidence="12">
    <location>
        <begin position="727"/>
        <end position="744"/>
    </location>
</feature>
<keyword evidence="6" id="KW-0297">G-protein coupled receptor</keyword>
<dbReference type="FunFam" id="2.10.50.30:FF:000004">
    <property type="entry name" value="Taste receptor type 1 member 3-like protein"/>
    <property type="match status" value="1"/>
</dbReference>
<evidence type="ECO:0000313" key="15">
    <source>
        <dbReference type="Ensembl" id="ENSPMGP00000026222.1"/>
    </source>
</evidence>
<feature type="transmembrane region" description="Helical" evidence="12">
    <location>
        <begin position="676"/>
        <end position="695"/>
    </location>
</feature>
<dbReference type="InterPro" id="IPR017979">
    <property type="entry name" value="GPCR_3_CS"/>
</dbReference>
<proteinExistence type="inferred from homology"/>
<dbReference type="Gene3D" id="3.40.50.2300">
    <property type="match status" value="2"/>
</dbReference>
<name>A0A3B4B929_9GOBI</name>
<feature type="transmembrane region" description="Helical" evidence="12">
    <location>
        <begin position="756"/>
        <end position="778"/>
    </location>
</feature>
<keyword evidence="3 12" id="KW-0812">Transmembrane</keyword>
<keyword evidence="10" id="KW-0807">Transducer</keyword>
<dbReference type="InterPro" id="IPR038550">
    <property type="entry name" value="GPCR_3_9-Cys_sf"/>
</dbReference>
<evidence type="ECO:0000313" key="16">
    <source>
        <dbReference type="Proteomes" id="UP000261520"/>
    </source>
</evidence>
<protein>
    <recommendedName>
        <fullName evidence="14">G-protein coupled receptors family 3 profile domain-containing protein</fullName>
    </recommendedName>
</protein>
<evidence type="ECO:0000256" key="11">
    <source>
        <dbReference type="ARBA" id="ARBA00038492"/>
    </source>
</evidence>
<feature type="chain" id="PRO_5017242764" description="G-protein coupled receptors family 3 profile domain-containing protein" evidence="13">
    <location>
        <begin position="20"/>
        <end position="834"/>
    </location>
</feature>
<dbReference type="GO" id="GO:0050909">
    <property type="term" value="P:sensory perception of taste"/>
    <property type="evidence" value="ECO:0007669"/>
    <property type="project" value="UniProtKB-ARBA"/>
</dbReference>
<keyword evidence="16" id="KW-1185">Reference proteome</keyword>
<dbReference type="AlphaFoldDB" id="A0A3B4B929"/>
<keyword evidence="7 12" id="KW-0472">Membrane</keyword>
<dbReference type="Pfam" id="PF00003">
    <property type="entry name" value="7tm_3"/>
    <property type="match status" value="1"/>
</dbReference>
<keyword evidence="8" id="KW-0675">Receptor</keyword>
<evidence type="ECO:0000256" key="10">
    <source>
        <dbReference type="ARBA" id="ARBA00023224"/>
    </source>
</evidence>
<evidence type="ECO:0000259" key="14">
    <source>
        <dbReference type="PROSITE" id="PS50259"/>
    </source>
</evidence>
<dbReference type="SUPFAM" id="SSF53822">
    <property type="entry name" value="Periplasmic binding protein-like I"/>
    <property type="match status" value="1"/>
</dbReference>
<feature type="signal peptide" evidence="13">
    <location>
        <begin position="1"/>
        <end position="19"/>
    </location>
</feature>
<dbReference type="PANTHER" id="PTHR24061:SF3">
    <property type="entry name" value="TASTE RECEPTOR TYPE 1 MEMBER 1"/>
    <property type="match status" value="1"/>
</dbReference>
<dbReference type="InterPro" id="IPR028082">
    <property type="entry name" value="Peripla_BP_I"/>
</dbReference>
<evidence type="ECO:0000256" key="13">
    <source>
        <dbReference type="SAM" id="SignalP"/>
    </source>
</evidence>
<evidence type="ECO:0000256" key="3">
    <source>
        <dbReference type="ARBA" id="ARBA00022692"/>
    </source>
</evidence>
<reference evidence="15" key="2">
    <citation type="submission" date="2025-09" db="UniProtKB">
        <authorList>
            <consortium name="Ensembl"/>
        </authorList>
    </citation>
    <scope>IDENTIFICATION</scope>
</reference>
<dbReference type="PROSITE" id="PS50259">
    <property type="entry name" value="G_PROTEIN_RECEP_F3_4"/>
    <property type="match status" value="1"/>
</dbReference>
<organism evidence="15 16">
    <name type="scientific">Periophthalmus magnuspinnatus</name>
    <dbReference type="NCBI Taxonomy" id="409849"/>
    <lineage>
        <taxon>Eukaryota</taxon>
        <taxon>Metazoa</taxon>
        <taxon>Chordata</taxon>
        <taxon>Craniata</taxon>
        <taxon>Vertebrata</taxon>
        <taxon>Euteleostomi</taxon>
        <taxon>Actinopterygii</taxon>
        <taxon>Neopterygii</taxon>
        <taxon>Teleostei</taxon>
        <taxon>Neoteleostei</taxon>
        <taxon>Acanthomorphata</taxon>
        <taxon>Gobiaria</taxon>
        <taxon>Gobiiformes</taxon>
        <taxon>Gobioidei</taxon>
        <taxon>Gobiidae</taxon>
        <taxon>Oxudercinae</taxon>
        <taxon>Periophthalmus</taxon>
    </lineage>
</organism>
<dbReference type="InterPro" id="IPR001828">
    <property type="entry name" value="ANF_lig-bd_rcpt"/>
</dbReference>
<dbReference type="GO" id="GO:0005886">
    <property type="term" value="C:plasma membrane"/>
    <property type="evidence" value="ECO:0007669"/>
    <property type="project" value="UniProtKB-SubCell"/>
</dbReference>
<dbReference type="Gene3D" id="2.10.50.30">
    <property type="entry name" value="GPCR, family 3, nine cysteines domain"/>
    <property type="match status" value="1"/>
</dbReference>
<dbReference type="InterPro" id="IPR000068">
    <property type="entry name" value="GPCR_3_Ca_sens_rcpt-rel"/>
</dbReference>
<keyword evidence="9" id="KW-0325">Glycoprotein</keyword>
<evidence type="ECO:0000256" key="6">
    <source>
        <dbReference type="ARBA" id="ARBA00023040"/>
    </source>
</evidence>
<feature type="domain" description="G-protein coupled receptors family 3 profile" evidence="14">
    <location>
        <begin position="561"/>
        <end position="826"/>
    </location>
</feature>
<feature type="transmembrane region" description="Helical" evidence="12">
    <location>
        <begin position="784"/>
        <end position="804"/>
    </location>
</feature>
<dbReference type="Proteomes" id="UP000261520">
    <property type="component" value="Unplaced"/>
</dbReference>
<evidence type="ECO:0000256" key="8">
    <source>
        <dbReference type="ARBA" id="ARBA00023170"/>
    </source>
</evidence>
<dbReference type="STRING" id="409849.ENSPMGP00000026222"/>
<dbReference type="PROSITE" id="PS00981">
    <property type="entry name" value="G_PROTEIN_RECEP_F3_3"/>
    <property type="match status" value="1"/>
</dbReference>
<dbReference type="InterPro" id="IPR011500">
    <property type="entry name" value="GPCR_3_9-Cys_dom"/>
</dbReference>
<dbReference type="Pfam" id="PF01094">
    <property type="entry name" value="ANF_receptor"/>
    <property type="match status" value="1"/>
</dbReference>
<accession>A0A3B4B929</accession>
<sequence length="834" mass="92598">MWVPEILALFWFLVQFTNAELDYVSNKQGLYLRGDHSLAGLFPLFKTDDDSNGQPALEPCNKGKPNKHGFHLMQAMRFTVEQINNSSLLPGVTLGYQIYDICSISASILATLDLLVHQQGGGEAEVNQKGSREFVAVIGPDSSSNSFTPAALLGAYLMPQISYEASNELLSDKNLYPSFFRTIPSDKNQVTAMIQILIRFNWTWIALLGSDNDYGLQGMQSLAKQAPSHGICIAYQGIIPSASDKTAQQMRNMVDSILTTKVNTIVAFSSKSKLSGFVPYVIEKNLTNKVWLGTEDWSVATLISTISGVQKIGTVIGISVKNADVQGFAEFEKRDVEKSMQYNGSKDGESSENVCLQSTDLYSMAINNYSLETYDLTSSFNVYKAVYAVAHALHTLLECDSKNCSNRTVQPWELLPWLKRVRFSVDNTSVYFDHNGDPPTGYDIVTWIWRGNAWSLRLLGSFSPDPISLTINEDLIEWHNTEAVDKVPLSICSTPCPTGHKKILTGQHSCCFDCQACPAAHFLNISDPTDCQPCPAVKWAPEKSEHCLDRTVLLLSWDDPLAIALLFFMACCLFMTISSAIILLLHITTPVAKSAGGRTCLLMLAALTLAALSSLCHFGHPSQLGCLLKHPLFIFSFTVCLAAITVRAFQVVCIFKFASKLPPTYDRWAKNNGPEWTIFIVSFAILVISILRVGVDPPKPSKDFAFYYHSIVLECSNTLSIGSVVEVAYVSILSMLCFFFSYLGKDLPANYNEAKCVTFSLMVYMISWISFFTLHLISRGPFTMAAHVFAILFSVLAFYGGYFLPKIYIIVLKPELNTTAHFQNCIQMYTMSKQ</sequence>
<comment type="subcellular location">
    <subcellularLocation>
        <location evidence="1">Cell membrane</location>
        <topology evidence="1">Multi-pass membrane protein</topology>
    </subcellularLocation>
</comment>
<evidence type="ECO:0000256" key="1">
    <source>
        <dbReference type="ARBA" id="ARBA00004651"/>
    </source>
</evidence>
<keyword evidence="2" id="KW-1003">Cell membrane</keyword>
<evidence type="ECO:0000256" key="9">
    <source>
        <dbReference type="ARBA" id="ARBA00023180"/>
    </source>
</evidence>
<dbReference type="InterPro" id="IPR017978">
    <property type="entry name" value="GPCR_3_C"/>
</dbReference>
<keyword evidence="4 13" id="KW-0732">Signal</keyword>
<evidence type="ECO:0000256" key="5">
    <source>
        <dbReference type="ARBA" id="ARBA00022989"/>
    </source>
</evidence>
<evidence type="ECO:0000256" key="4">
    <source>
        <dbReference type="ARBA" id="ARBA00022729"/>
    </source>
</evidence>
<dbReference type="PRINTS" id="PR00248">
    <property type="entry name" value="GPCRMGR"/>
</dbReference>
<dbReference type="PANTHER" id="PTHR24061">
    <property type="entry name" value="CALCIUM-SENSING RECEPTOR-RELATED"/>
    <property type="match status" value="1"/>
</dbReference>
<dbReference type="InterPro" id="IPR000337">
    <property type="entry name" value="GPCR_3"/>
</dbReference>
<feature type="transmembrane region" description="Helical" evidence="12">
    <location>
        <begin position="599"/>
        <end position="620"/>
    </location>
</feature>
<comment type="similarity">
    <text evidence="11">Belongs to the G-protein coupled receptor 3 family. TAS1R subfamily.</text>
</comment>
<dbReference type="FunFam" id="3.40.50.2300:FF:000016">
    <property type="entry name" value="Taste 1 receptor member 2"/>
    <property type="match status" value="1"/>
</dbReference>
<dbReference type="Ensembl" id="ENSPMGT00000027926.1">
    <property type="protein sequence ID" value="ENSPMGP00000026222.1"/>
    <property type="gene ID" value="ENSPMGG00000021144.1"/>
</dbReference>
<feature type="transmembrane region" description="Helical" evidence="12">
    <location>
        <begin position="632"/>
        <end position="655"/>
    </location>
</feature>
<dbReference type="Pfam" id="PF07562">
    <property type="entry name" value="NCD3G"/>
    <property type="match status" value="1"/>
</dbReference>
<reference evidence="15" key="1">
    <citation type="submission" date="2025-08" db="UniProtKB">
        <authorList>
            <consortium name="Ensembl"/>
        </authorList>
    </citation>
    <scope>IDENTIFICATION</scope>
</reference>
<evidence type="ECO:0000256" key="7">
    <source>
        <dbReference type="ARBA" id="ARBA00023136"/>
    </source>
</evidence>
<feature type="transmembrane region" description="Helical" evidence="12">
    <location>
        <begin position="561"/>
        <end position="587"/>
    </location>
</feature>
<evidence type="ECO:0000256" key="2">
    <source>
        <dbReference type="ARBA" id="ARBA00022475"/>
    </source>
</evidence>
<evidence type="ECO:0000256" key="12">
    <source>
        <dbReference type="SAM" id="Phobius"/>
    </source>
</evidence>
<dbReference type="GO" id="GO:0004930">
    <property type="term" value="F:G protein-coupled receptor activity"/>
    <property type="evidence" value="ECO:0007669"/>
    <property type="project" value="UniProtKB-KW"/>
</dbReference>
<keyword evidence="5 12" id="KW-1133">Transmembrane helix</keyword>